<dbReference type="Proteomes" id="UP000887565">
    <property type="component" value="Unplaced"/>
</dbReference>
<evidence type="ECO:0000313" key="3">
    <source>
        <dbReference type="WBParaSite" id="nRc.2.0.1.t13908-RA"/>
    </source>
</evidence>
<reference evidence="3" key="1">
    <citation type="submission" date="2022-11" db="UniProtKB">
        <authorList>
            <consortium name="WormBaseParasite"/>
        </authorList>
    </citation>
    <scope>IDENTIFICATION</scope>
</reference>
<dbReference type="WBParaSite" id="nRc.2.0.1.t13908-RA">
    <property type="protein sequence ID" value="nRc.2.0.1.t13908-RA"/>
    <property type="gene ID" value="nRc.2.0.1.g13908"/>
</dbReference>
<accession>A0A915IKH5</accession>
<evidence type="ECO:0000313" key="2">
    <source>
        <dbReference type="Proteomes" id="UP000887565"/>
    </source>
</evidence>
<feature type="region of interest" description="Disordered" evidence="1">
    <location>
        <begin position="203"/>
        <end position="226"/>
    </location>
</feature>
<sequence length="226" mass="25166">MWDCYCGEQLEAQYENTATETYTEVIQYFTPAPRVNQISLNNGIDISFGSDFNINEKNQLQNVEYEYDYEIVMNMGIPSKKKTKKKVKKPKSKQTGYIKLATGSLEVIETTPVKSGAYIGTTVGSPKTPITAQEMEVKYEYEYETVTDLGVPSKMKLKKIAKRLKSKQIGGIEKSSVPSEVTKGTLIKSEAYVGTTIGSPKAHITVNESKEPLTLGKQKKSVVKPQ</sequence>
<dbReference type="AlphaFoldDB" id="A0A915IKH5"/>
<protein>
    <submittedName>
        <fullName evidence="3">G5 domain-containing protein</fullName>
    </submittedName>
</protein>
<proteinExistence type="predicted"/>
<organism evidence="2 3">
    <name type="scientific">Romanomermis culicivorax</name>
    <name type="common">Nematode worm</name>
    <dbReference type="NCBI Taxonomy" id="13658"/>
    <lineage>
        <taxon>Eukaryota</taxon>
        <taxon>Metazoa</taxon>
        <taxon>Ecdysozoa</taxon>
        <taxon>Nematoda</taxon>
        <taxon>Enoplea</taxon>
        <taxon>Dorylaimia</taxon>
        <taxon>Mermithida</taxon>
        <taxon>Mermithoidea</taxon>
        <taxon>Mermithidae</taxon>
        <taxon>Romanomermis</taxon>
    </lineage>
</organism>
<feature type="compositionally biased region" description="Basic residues" evidence="1">
    <location>
        <begin position="217"/>
        <end position="226"/>
    </location>
</feature>
<keyword evidence="2" id="KW-1185">Reference proteome</keyword>
<name>A0A915IKH5_ROMCU</name>
<evidence type="ECO:0000256" key="1">
    <source>
        <dbReference type="SAM" id="MobiDB-lite"/>
    </source>
</evidence>